<feature type="compositionally biased region" description="Polar residues" evidence="1">
    <location>
        <begin position="154"/>
        <end position="168"/>
    </location>
</feature>
<feature type="region of interest" description="Disordered" evidence="1">
    <location>
        <begin position="443"/>
        <end position="468"/>
    </location>
</feature>
<dbReference type="AlphaFoldDB" id="A0A0D7AK03"/>
<reference evidence="2 3" key="1">
    <citation type="journal article" date="2015" name="Fungal Genet. Biol.">
        <title>Evolution of novel wood decay mechanisms in Agaricales revealed by the genome sequences of Fistulina hepatica and Cylindrobasidium torrendii.</title>
        <authorList>
            <person name="Floudas D."/>
            <person name="Held B.W."/>
            <person name="Riley R."/>
            <person name="Nagy L.G."/>
            <person name="Koehler G."/>
            <person name="Ransdell A.S."/>
            <person name="Younus H."/>
            <person name="Chow J."/>
            <person name="Chiniquy J."/>
            <person name="Lipzen A."/>
            <person name="Tritt A."/>
            <person name="Sun H."/>
            <person name="Haridas S."/>
            <person name="LaButti K."/>
            <person name="Ohm R.A."/>
            <person name="Kues U."/>
            <person name="Blanchette R.A."/>
            <person name="Grigoriev I.V."/>
            <person name="Minto R.E."/>
            <person name="Hibbett D.S."/>
        </authorList>
    </citation>
    <scope>NUCLEOTIDE SEQUENCE [LARGE SCALE GENOMIC DNA]</scope>
    <source>
        <strain evidence="2 3">ATCC 64428</strain>
    </source>
</reference>
<feature type="region of interest" description="Disordered" evidence="1">
    <location>
        <begin position="244"/>
        <end position="300"/>
    </location>
</feature>
<dbReference type="EMBL" id="KN881647">
    <property type="protein sequence ID" value="KIY51907.1"/>
    <property type="molecule type" value="Genomic_DNA"/>
</dbReference>
<sequence>MADFVREKFAEVASMSSPTTRDEHLASIQSLLFLTIVWTKTFFAVWEPAVPDVHTRNSLHHIIGTLNDVAKALTLSDSQLLKKDYRVRRPSEMWDTTATPIAMPTTPLHQPRHVLHHASSSTSSLNDSPLSLSSSLIVTGLPEVANFVPFPHLTTPSHSTAGSTSSTDQKYRHASHDYPRPSSQITPVLATTSSSQPSTPLRPMLVADRALLAPEHRAPHVMFANFDKSLPMLPTLRDDVEYQHQGSMGFPSSPAGSNTTDLSSPRRKKRLSLTGSSRFSIPSLHLPKRSRSKPPSPDSRRVLAQIGRSISMSVPGGRGQPGTAVVTQLHKNISHDRHATEPVPERLSTLSPSVRPIAVHRHRSLEILHQRIHEGAVERSIEEAATAHPHTPPRSEVSHAISLSPSVGGFSPGQIEARKRRRSFKVSLPSNVKGTLHSIKGAFGRKASESKPRVVTSESMPLSLSHSQSSYGTVSGSMSGSSVGIVSPVEDEVLITKKGEASTDDQDYNGRSVVMGNGDATGSAIRITDSSSTQSDTGHEIPPYQGSSPILHKSPILLSPPAVVLSALEPSK</sequence>
<feature type="compositionally biased region" description="Basic and acidic residues" evidence="1">
    <location>
        <begin position="169"/>
        <end position="179"/>
    </location>
</feature>
<evidence type="ECO:0000313" key="2">
    <source>
        <dbReference type="EMBL" id="KIY51907.1"/>
    </source>
</evidence>
<name>A0A0D7AK03_9AGAR</name>
<accession>A0A0D7AK03</accession>
<feature type="region of interest" description="Disordered" evidence="1">
    <location>
        <begin position="387"/>
        <end position="422"/>
    </location>
</feature>
<feature type="compositionally biased region" description="Low complexity" evidence="1">
    <location>
        <begin position="457"/>
        <end position="468"/>
    </location>
</feature>
<dbReference type="Proteomes" id="UP000054144">
    <property type="component" value="Unassembled WGS sequence"/>
</dbReference>
<protein>
    <submittedName>
        <fullName evidence="2">Uncharacterized protein</fullName>
    </submittedName>
</protein>
<proteinExistence type="predicted"/>
<evidence type="ECO:0000256" key="1">
    <source>
        <dbReference type="SAM" id="MobiDB-lite"/>
    </source>
</evidence>
<organism evidence="2 3">
    <name type="scientific">Fistulina hepatica ATCC 64428</name>
    <dbReference type="NCBI Taxonomy" id="1128425"/>
    <lineage>
        <taxon>Eukaryota</taxon>
        <taxon>Fungi</taxon>
        <taxon>Dikarya</taxon>
        <taxon>Basidiomycota</taxon>
        <taxon>Agaricomycotina</taxon>
        <taxon>Agaricomycetes</taxon>
        <taxon>Agaricomycetidae</taxon>
        <taxon>Agaricales</taxon>
        <taxon>Fistulinaceae</taxon>
        <taxon>Fistulina</taxon>
    </lineage>
</organism>
<evidence type="ECO:0000313" key="3">
    <source>
        <dbReference type="Proteomes" id="UP000054144"/>
    </source>
</evidence>
<feature type="region of interest" description="Disordered" evidence="1">
    <location>
        <begin position="521"/>
        <end position="552"/>
    </location>
</feature>
<feature type="compositionally biased region" description="Polar residues" evidence="1">
    <location>
        <begin position="181"/>
        <end position="199"/>
    </location>
</feature>
<keyword evidence="3" id="KW-1185">Reference proteome</keyword>
<gene>
    <name evidence="2" type="ORF">FISHEDRAFT_70401</name>
</gene>
<feature type="compositionally biased region" description="Polar residues" evidence="1">
    <location>
        <begin position="254"/>
        <end position="263"/>
    </location>
</feature>
<feature type="region of interest" description="Disordered" evidence="1">
    <location>
        <begin position="154"/>
        <end position="201"/>
    </location>
</feature>